<feature type="domain" description="RPA43 OB" evidence="6">
    <location>
        <begin position="118"/>
        <end position="231"/>
    </location>
</feature>
<evidence type="ECO:0000313" key="8">
    <source>
        <dbReference type="Proteomes" id="UP000053989"/>
    </source>
</evidence>
<dbReference type="PANTHER" id="PTHR12709:SF5">
    <property type="entry name" value="DNA-DIRECTED RNA POLYMERASE I SUBUNIT RPA43"/>
    <property type="match status" value="1"/>
</dbReference>
<evidence type="ECO:0000256" key="5">
    <source>
        <dbReference type="SAM" id="MobiDB-lite"/>
    </source>
</evidence>
<feature type="region of interest" description="Disordered" evidence="5">
    <location>
        <begin position="1"/>
        <end position="35"/>
    </location>
</feature>
<dbReference type="GO" id="GO:0005736">
    <property type="term" value="C:RNA polymerase I complex"/>
    <property type="evidence" value="ECO:0007669"/>
    <property type="project" value="TreeGrafter"/>
</dbReference>
<dbReference type="EMBL" id="KN822007">
    <property type="protein sequence ID" value="KIM69314.1"/>
    <property type="molecule type" value="Genomic_DNA"/>
</dbReference>
<evidence type="ECO:0000256" key="2">
    <source>
        <dbReference type="ARBA" id="ARBA00022478"/>
    </source>
</evidence>
<keyword evidence="3" id="KW-0804">Transcription</keyword>
<evidence type="ECO:0000256" key="3">
    <source>
        <dbReference type="ARBA" id="ARBA00023163"/>
    </source>
</evidence>
<reference evidence="7 8" key="1">
    <citation type="submission" date="2014-04" db="EMBL/GenBank/DDBJ databases">
        <authorList>
            <consortium name="DOE Joint Genome Institute"/>
            <person name="Kuo A."/>
            <person name="Kohler A."/>
            <person name="Nagy L.G."/>
            <person name="Floudas D."/>
            <person name="Copeland A."/>
            <person name="Barry K.W."/>
            <person name="Cichocki N."/>
            <person name="Veneault-Fourrey C."/>
            <person name="LaButti K."/>
            <person name="Lindquist E.A."/>
            <person name="Lipzen A."/>
            <person name="Lundell T."/>
            <person name="Morin E."/>
            <person name="Murat C."/>
            <person name="Sun H."/>
            <person name="Tunlid A."/>
            <person name="Henrissat B."/>
            <person name="Grigoriev I.V."/>
            <person name="Hibbett D.S."/>
            <person name="Martin F."/>
            <person name="Nordberg H.P."/>
            <person name="Cantor M.N."/>
            <person name="Hua S.X."/>
        </authorList>
    </citation>
    <scope>NUCLEOTIDE SEQUENCE [LARGE SCALE GENOMIC DNA]</scope>
    <source>
        <strain evidence="7 8">Foug A</strain>
    </source>
</reference>
<dbReference type="InterPro" id="IPR041178">
    <property type="entry name" value="RPA43_OB"/>
</dbReference>
<feature type="compositionally biased region" description="Polar residues" evidence="5">
    <location>
        <begin position="185"/>
        <end position="194"/>
    </location>
</feature>
<dbReference type="OrthoDB" id="10250504at2759"/>
<dbReference type="InterPro" id="IPR036898">
    <property type="entry name" value="RNA_pol_Rpb7-like_N_sf"/>
</dbReference>
<dbReference type="GO" id="GO:0006352">
    <property type="term" value="P:DNA-templated transcription initiation"/>
    <property type="evidence" value="ECO:0007669"/>
    <property type="project" value="InterPro"/>
</dbReference>
<proteinExistence type="predicted"/>
<dbReference type="Proteomes" id="UP000053989">
    <property type="component" value="Unassembled WGS sequence"/>
</dbReference>
<dbReference type="AlphaFoldDB" id="A0A0C3EM83"/>
<keyword evidence="8" id="KW-1185">Reference proteome</keyword>
<dbReference type="InParanoid" id="A0A0C3EM83"/>
<feature type="compositionally biased region" description="Acidic residues" evidence="5">
    <location>
        <begin position="280"/>
        <end position="295"/>
    </location>
</feature>
<accession>A0A0C3EM83</accession>
<dbReference type="Pfam" id="PF17875">
    <property type="entry name" value="RPA43_OB"/>
    <property type="match status" value="1"/>
</dbReference>
<gene>
    <name evidence="7" type="ORF">SCLCIDRAFT_104057</name>
</gene>
<dbReference type="Gene3D" id="3.30.1490.120">
    <property type="entry name" value="RNA polymerase Rpb7-like, N-terminal domain"/>
    <property type="match status" value="1"/>
</dbReference>
<feature type="region of interest" description="Disordered" evidence="5">
    <location>
        <begin position="229"/>
        <end position="365"/>
    </location>
</feature>
<keyword evidence="2" id="KW-0240">DNA-directed RNA polymerase</keyword>
<protein>
    <recommendedName>
        <fullName evidence="6">RPA43 OB domain-containing protein</fullName>
    </recommendedName>
</protein>
<feature type="compositionally biased region" description="Polar residues" evidence="5">
    <location>
        <begin position="248"/>
        <end position="257"/>
    </location>
</feature>
<dbReference type="InterPro" id="IPR041901">
    <property type="entry name" value="RNAP_I_Rpa43_N"/>
</dbReference>
<organism evidence="7 8">
    <name type="scientific">Scleroderma citrinum Foug A</name>
    <dbReference type="NCBI Taxonomy" id="1036808"/>
    <lineage>
        <taxon>Eukaryota</taxon>
        <taxon>Fungi</taxon>
        <taxon>Dikarya</taxon>
        <taxon>Basidiomycota</taxon>
        <taxon>Agaricomycotina</taxon>
        <taxon>Agaricomycetes</taxon>
        <taxon>Agaricomycetidae</taxon>
        <taxon>Boletales</taxon>
        <taxon>Sclerodermatineae</taxon>
        <taxon>Sclerodermataceae</taxon>
        <taxon>Scleroderma</taxon>
    </lineage>
</organism>
<reference evidence="8" key="2">
    <citation type="submission" date="2015-01" db="EMBL/GenBank/DDBJ databases">
        <title>Evolutionary Origins and Diversification of the Mycorrhizal Mutualists.</title>
        <authorList>
            <consortium name="DOE Joint Genome Institute"/>
            <consortium name="Mycorrhizal Genomics Consortium"/>
            <person name="Kohler A."/>
            <person name="Kuo A."/>
            <person name="Nagy L.G."/>
            <person name="Floudas D."/>
            <person name="Copeland A."/>
            <person name="Barry K.W."/>
            <person name="Cichocki N."/>
            <person name="Veneault-Fourrey C."/>
            <person name="LaButti K."/>
            <person name="Lindquist E.A."/>
            <person name="Lipzen A."/>
            <person name="Lundell T."/>
            <person name="Morin E."/>
            <person name="Murat C."/>
            <person name="Riley R."/>
            <person name="Ohm R."/>
            <person name="Sun H."/>
            <person name="Tunlid A."/>
            <person name="Henrissat B."/>
            <person name="Grigoriev I.V."/>
            <person name="Hibbett D.S."/>
            <person name="Martin F."/>
        </authorList>
    </citation>
    <scope>NUCLEOTIDE SEQUENCE [LARGE SCALE GENOMIC DNA]</scope>
    <source>
        <strain evidence="8">Foug A</strain>
    </source>
</reference>
<feature type="compositionally biased region" description="Basic and acidic residues" evidence="5">
    <location>
        <begin position="299"/>
        <end position="317"/>
    </location>
</feature>
<dbReference type="HOGENOM" id="CLU_052539_0_0_1"/>
<dbReference type="CDD" id="cd04328">
    <property type="entry name" value="RNAP_I_Rpa43_N"/>
    <property type="match status" value="1"/>
</dbReference>
<evidence type="ECO:0000259" key="6">
    <source>
        <dbReference type="Pfam" id="PF17875"/>
    </source>
</evidence>
<evidence type="ECO:0000256" key="1">
    <source>
        <dbReference type="ARBA" id="ARBA00004123"/>
    </source>
</evidence>
<evidence type="ECO:0000256" key="4">
    <source>
        <dbReference type="ARBA" id="ARBA00023242"/>
    </source>
</evidence>
<dbReference type="STRING" id="1036808.A0A0C3EM83"/>
<feature type="compositionally biased region" description="Basic residues" evidence="5">
    <location>
        <begin position="347"/>
        <end position="359"/>
    </location>
</feature>
<dbReference type="Gene3D" id="2.40.50.1060">
    <property type="match status" value="1"/>
</dbReference>
<dbReference type="PANTHER" id="PTHR12709">
    <property type="entry name" value="DNA-DIRECTED RNA POLYMERASE II, III"/>
    <property type="match status" value="1"/>
</dbReference>
<name>A0A0C3EM83_9AGAM</name>
<feature type="region of interest" description="Disordered" evidence="5">
    <location>
        <begin position="160"/>
        <end position="201"/>
    </location>
</feature>
<sequence>MIENPKSKKQKHAETVDSSSPKIKKKKRDKSRVSSRGPSEFCIINATTVLSIPPVFSSDLRAGVEEMLDSMIMRYIPSLQGVLLAYSNTQLLGNSAAIRGDCPFAICSVGFDATVWCPRVSMKLVGKINLCSPDHVSLLVHRIFNVSIPRHHIPQDQWTFEYGPAENDPEFGAGRAEAQGHDETPNASGDSSGQWAHHLTGEKLGSPDGYLEFTVIGLTVANEMLSLQGSIQPDPFSPEHVPHRPSDSRASTPSSHASYHPYVTATGSQSRIPVNGDGDVSADEEEEDQFGEDTFMDLVRLEREEAAKQRREAERIEKKTKKRKRREEEVTADNVKAGASADDGKKTGKREKKKHKKSKTMQDTT</sequence>
<dbReference type="GO" id="GO:0006362">
    <property type="term" value="P:transcription elongation by RNA polymerase I"/>
    <property type="evidence" value="ECO:0007669"/>
    <property type="project" value="TreeGrafter"/>
</dbReference>
<evidence type="ECO:0000313" key="7">
    <source>
        <dbReference type="EMBL" id="KIM69314.1"/>
    </source>
</evidence>
<dbReference type="InterPro" id="IPR045113">
    <property type="entry name" value="Rpb7-like"/>
</dbReference>
<comment type="subcellular location">
    <subcellularLocation>
        <location evidence="1">Nucleus</location>
    </subcellularLocation>
</comment>
<keyword evidence="4" id="KW-0539">Nucleus</keyword>